<accession>A0A026W138</accession>
<dbReference type="OrthoDB" id="7554726at2759"/>
<gene>
    <name evidence="3" type="ORF">DMN91_007707</name>
    <name evidence="2" type="ORF">X777_11600</name>
</gene>
<reference evidence="2 4" key="1">
    <citation type="journal article" date="2014" name="Curr. Biol.">
        <title>The genome of the clonal raider ant Cerapachys biroi.</title>
        <authorList>
            <person name="Oxley P.R."/>
            <person name="Ji L."/>
            <person name="Fetter-Pruneda I."/>
            <person name="McKenzie S.K."/>
            <person name="Li C."/>
            <person name="Hu H."/>
            <person name="Zhang G."/>
            <person name="Kronauer D.J."/>
        </authorList>
    </citation>
    <scope>NUCLEOTIDE SEQUENCE [LARGE SCALE GENOMIC DNA]</scope>
</reference>
<name>A0A026W138_OOCBI</name>
<proteinExistence type="predicted"/>
<dbReference type="AlphaFoldDB" id="A0A026W138"/>
<dbReference type="Proteomes" id="UP000279307">
    <property type="component" value="Chromosome 7"/>
</dbReference>
<dbReference type="Proteomes" id="UP000053097">
    <property type="component" value="Unassembled WGS sequence"/>
</dbReference>
<protein>
    <submittedName>
        <fullName evidence="2">Uncharacterized protein</fullName>
    </submittedName>
</protein>
<sequence length="337" mass="38062">MPQIMAEAFARGLLDKIMIEVLDVIDRNAQNEKSWGYHEETGDARSEYLCDESQVHERTRTNYSKAEEMELIAKIVNGLRDIQIGDSRYVLPPSLLEKQVKCATCTVDTSPANPATDVTEAQRTTQGQGDIHQIVHAAVLESPTEPTELSELNRKEKEAETREATTVSVGLLHQLIEELETKAVPTSSKNDALLDSTSKERFLVWEEKEEQLIRTIEGNVGDTQEITTKTPRESEFATSRFRIVKVNHEDELEPRSSQHVTSALGEVDLEEIHIEERDSNPTSSSKLPCDDATMERILPVDAKKRKAFGDAKTKTRKKGLGSRLRRFFRVAFGRREN</sequence>
<evidence type="ECO:0000313" key="4">
    <source>
        <dbReference type="Proteomes" id="UP000053097"/>
    </source>
</evidence>
<evidence type="ECO:0000313" key="3">
    <source>
        <dbReference type="EMBL" id="RLU21091.1"/>
    </source>
</evidence>
<feature type="compositionally biased region" description="Basic and acidic residues" evidence="1">
    <location>
        <begin position="151"/>
        <end position="163"/>
    </location>
</feature>
<feature type="region of interest" description="Disordered" evidence="1">
    <location>
        <begin position="143"/>
        <end position="164"/>
    </location>
</feature>
<keyword evidence="4" id="KW-1185">Reference proteome</keyword>
<evidence type="ECO:0000256" key="1">
    <source>
        <dbReference type="SAM" id="MobiDB-lite"/>
    </source>
</evidence>
<dbReference type="STRING" id="2015173.A0A026W138"/>
<organism evidence="2 4">
    <name type="scientific">Ooceraea biroi</name>
    <name type="common">Clonal raider ant</name>
    <name type="synonym">Cerapachys biroi</name>
    <dbReference type="NCBI Taxonomy" id="2015173"/>
    <lineage>
        <taxon>Eukaryota</taxon>
        <taxon>Metazoa</taxon>
        <taxon>Ecdysozoa</taxon>
        <taxon>Arthropoda</taxon>
        <taxon>Hexapoda</taxon>
        <taxon>Insecta</taxon>
        <taxon>Pterygota</taxon>
        <taxon>Neoptera</taxon>
        <taxon>Endopterygota</taxon>
        <taxon>Hymenoptera</taxon>
        <taxon>Apocrita</taxon>
        <taxon>Aculeata</taxon>
        <taxon>Formicoidea</taxon>
        <taxon>Formicidae</taxon>
        <taxon>Dorylinae</taxon>
        <taxon>Ooceraea</taxon>
    </lineage>
</organism>
<reference evidence="3" key="3">
    <citation type="submission" date="2018-07" db="EMBL/GenBank/DDBJ databases">
        <authorList>
            <person name="Mckenzie S.K."/>
            <person name="Kronauer D.J.C."/>
        </authorList>
    </citation>
    <scope>NUCLEOTIDE SEQUENCE</scope>
    <source>
        <strain evidence="3">Clonal line C1</strain>
    </source>
</reference>
<dbReference type="EMBL" id="QOIP01000007">
    <property type="protein sequence ID" value="RLU21091.1"/>
    <property type="molecule type" value="Genomic_DNA"/>
</dbReference>
<dbReference type="EMBL" id="KK107499">
    <property type="protein sequence ID" value="EZA49728.1"/>
    <property type="molecule type" value="Genomic_DNA"/>
</dbReference>
<reference evidence="3" key="2">
    <citation type="journal article" date="2018" name="Genome Res.">
        <title>The genomic architecture and molecular evolution of ant odorant receptors.</title>
        <authorList>
            <person name="McKenzie S.K."/>
            <person name="Kronauer D.J.C."/>
        </authorList>
    </citation>
    <scope>NUCLEOTIDE SEQUENCE [LARGE SCALE GENOMIC DNA]</scope>
    <source>
        <strain evidence="3">Clonal line C1</strain>
    </source>
</reference>
<dbReference type="OMA" id="MPQIMAE"/>
<evidence type="ECO:0000313" key="2">
    <source>
        <dbReference type="EMBL" id="EZA49728.1"/>
    </source>
</evidence>